<dbReference type="OrthoDB" id="9788907at2"/>
<proteinExistence type="inferred from homology"/>
<protein>
    <submittedName>
        <fullName evidence="8">Chromate transporter, chromate ion transporter (CHR) family</fullName>
    </submittedName>
</protein>
<feature type="transmembrane region" description="Helical" evidence="7">
    <location>
        <begin position="140"/>
        <end position="168"/>
    </location>
</feature>
<evidence type="ECO:0000256" key="6">
    <source>
        <dbReference type="ARBA" id="ARBA00023136"/>
    </source>
</evidence>
<evidence type="ECO:0000313" key="8">
    <source>
        <dbReference type="EMBL" id="SUE32868.1"/>
    </source>
</evidence>
<dbReference type="AlphaFoldDB" id="A0A379MML7"/>
<evidence type="ECO:0000256" key="3">
    <source>
        <dbReference type="ARBA" id="ARBA00022475"/>
    </source>
</evidence>
<dbReference type="Pfam" id="PF02417">
    <property type="entry name" value="Chromate_transp"/>
    <property type="match status" value="1"/>
</dbReference>
<evidence type="ECO:0000256" key="4">
    <source>
        <dbReference type="ARBA" id="ARBA00022692"/>
    </source>
</evidence>
<dbReference type="Proteomes" id="UP000255233">
    <property type="component" value="Unassembled WGS sequence"/>
</dbReference>
<organism evidence="8 9">
    <name type="scientific">Rikenella microfusus</name>
    <dbReference type="NCBI Taxonomy" id="28139"/>
    <lineage>
        <taxon>Bacteria</taxon>
        <taxon>Pseudomonadati</taxon>
        <taxon>Bacteroidota</taxon>
        <taxon>Bacteroidia</taxon>
        <taxon>Bacteroidales</taxon>
        <taxon>Rikenellaceae</taxon>
        <taxon>Rikenella</taxon>
    </lineage>
</organism>
<dbReference type="PANTHER" id="PTHR43663">
    <property type="entry name" value="CHROMATE TRANSPORT PROTEIN-RELATED"/>
    <property type="match status" value="1"/>
</dbReference>
<keyword evidence="9" id="KW-1185">Reference proteome</keyword>
<comment type="subcellular location">
    <subcellularLocation>
        <location evidence="1">Cell membrane</location>
        <topology evidence="1">Multi-pass membrane protein</topology>
    </subcellularLocation>
</comment>
<keyword evidence="3" id="KW-1003">Cell membrane</keyword>
<sequence>MFRQLLTLFASFFKIGCFTFGGGYAMIPIIRKEVIDKRRWVEKEEFINLLAVAQSAPGPMAVNVSIMVGYKIFRTRGAVAAFFGTVLPSFIILLVIAVFFSRIDENPTVNSIFKGMRPAVVALILQPVFAFAKGLKYWEYGVFIVIAAAIWLQISPVWFIAGGIAAGAGRTYWKTKRPTRP</sequence>
<feature type="transmembrane region" description="Helical" evidence="7">
    <location>
        <begin position="115"/>
        <end position="134"/>
    </location>
</feature>
<feature type="transmembrane region" description="Helical" evidence="7">
    <location>
        <begin position="79"/>
        <end position="103"/>
    </location>
</feature>
<keyword evidence="5 7" id="KW-1133">Transmembrane helix</keyword>
<dbReference type="RefSeq" id="WP_027291075.1">
    <property type="nucleotide sequence ID" value="NZ_CALVFX010000004.1"/>
</dbReference>
<feature type="transmembrane region" description="Helical" evidence="7">
    <location>
        <begin position="6"/>
        <end position="27"/>
    </location>
</feature>
<keyword evidence="6 7" id="KW-0472">Membrane</keyword>
<dbReference type="InterPro" id="IPR003370">
    <property type="entry name" value="Chromate_transpt"/>
</dbReference>
<evidence type="ECO:0000313" key="9">
    <source>
        <dbReference type="Proteomes" id="UP000255233"/>
    </source>
</evidence>
<dbReference type="InterPro" id="IPR052518">
    <property type="entry name" value="CHR_Transporter"/>
</dbReference>
<accession>A0A379MML7</accession>
<dbReference type="GO" id="GO:0015109">
    <property type="term" value="F:chromate transmembrane transporter activity"/>
    <property type="evidence" value="ECO:0007669"/>
    <property type="project" value="InterPro"/>
</dbReference>
<dbReference type="GO" id="GO:0005886">
    <property type="term" value="C:plasma membrane"/>
    <property type="evidence" value="ECO:0007669"/>
    <property type="project" value="UniProtKB-SubCell"/>
</dbReference>
<gene>
    <name evidence="8" type="ORF">NCTC11190_00049</name>
</gene>
<comment type="similarity">
    <text evidence="2">Belongs to the chromate ion transporter (CHR) (TC 2.A.51) family.</text>
</comment>
<dbReference type="EMBL" id="UGVL01000001">
    <property type="protein sequence ID" value="SUE32868.1"/>
    <property type="molecule type" value="Genomic_DNA"/>
</dbReference>
<evidence type="ECO:0000256" key="7">
    <source>
        <dbReference type="SAM" id="Phobius"/>
    </source>
</evidence>
<reference evidence="8 9" key="1">
    <citation type="submission" date="2018-06" db="EMBL/GenBank/DDBJ databases">
        <authorList>
            <consortium name="Pathogen Informatics"/>
            <person name="Doyle S."/>
        </authorList>
    </citation>
    <scope>NUCLEOTIDE SEQUENCE [LARGE SCALE GENOMIC DNA]</scope>
    <source>
        <strain evidence="8 9">NCTC11190</strain>
    </source>
</reference>
<evidence type="ECO:0000256" key="1">
    <source>
        <dbReference type="ARBA" id="ARBA00004651"/>
    </source>
</evidence>
<evidence type="ECO:0000256" key="5">
    <source>
        <dbReference type="ARBA" id="ARBA00022989"/>
    </source>
</evidence>
<name>A0A379MML7_9BACT</name>
<feature type="transmembrane region" description="Helical" evidence="7">
    <location>
        <begin position="47"/>
        <end position="73"/>
    </location>
</feature>
<dbReference type="PANTHER" id="PTHR43663:SF2">
    <property type="entry name" value="CHROMATE TRANSPORT PROTEIN-RELATED"/>
    <property type="match status" value="1"/>
</dbReference>
<evidence type="ECO:0000256" key="2">
    <source>
        <dbReference type="ARBA" id="ARBA00005262"/>
    </source>
</evidence>
<keyword evidence="4 7" id="KW-0812">Transmembrane</keyword>